<keyword evidence="5" id="KW-1185">Reference proteome</keyword>
<keyword evidence="1" id="KW-0677">Repeat</keyword>
<evidence type="ECO:0000256" key="1">
    <source>
        <dbReference type="ARBA" id="ARBA00022737"/>
    </source>
</evidence>
<dbReference type="Pfam" id="PF00023">
    <property type="entry name" value="Ank"/>
    <property type="match status" value="2"/>
</dbReference>
<dbReference type="InterPro" id="IPR002110">
    <property type="entry name" value="Ankyrin_rpt"/>
</dbReference>
<dbReference type="SUPFAM" id="SSF48403">
    <property type="entry name" value="Ankyrin repeat"/>
    <property type="match status" value="1"/>
</dbReference>
<dbReference type="Gene3D" id="1.25.40.20">
    <property type="entry name" value="Ankyrin repeat-containing domain"/>
    <property type="match status" value="1"/>
</dbReference>
<evidence type="ECO:0000256" key="2">
    <source>
        <dbReference type="ARBA" id="ARBA00023043"/>
    </source>
</evidence>
<proteinExistence type="predicted"/>
<evidence type="ECO:0000256" key="3">
    <source>
        <dbReference type="PROSITE-ProRule" id="PRU00023"/>
    </source>
</evidence>
<dbReference type="PANTHER" id="PTHR24171:SF9">
    <property type="entry name" value="ANKYRIN REPEAT DOMAIN-CONTAINING PROTEIN 39"/>
    <property type="match status" value="1"/>
</dbReference>
<protein>
    <recommendedName>
        <fullName evidence="6">Ankyrin repeat protein</fullName>
    </recommendedName>
</protein>
<accession>A0ABY6V438</accession>
<dbReference type="EMBL" id="CABFNS010000936">
    <property type="protein sequence ID" value="VUC37105.1"/>
    <property type="molecule type" value="Genomic_DNA"/>
</dbReference>
<organism evidence="4 5">
    <name type="scientific">Bionectria ochroleuca</name>
    <name type="common">Gliocladium roseum</name>
    <dbReference type="NCBI Taxonomy" id="29856"/>
    <lineage>
        <taxon>Eukaryota</taxon>
        <taxon>Fungi</taxon>
        <taxon>Dikarya</taxon>
        <taxon>Ascomycota</taxon>
        <taxon>Pezizomycotina</taxon>
        <taxon>Sordariomycetes</taxon>
        <taxon>Hypocreomycetidae</taxon>
        <taxon>Hypocreales</taxon>
        <taxon>Bionectriaceae</taxon>
        <taxon>Clonostachys</taxon>
    </lineage>
</organism>
<feature type="repeat" description="ANK" evidence="3">
    <location>
        <begin position="117"/>
        <end position="149"/>
    </location>
</feature>
<dbReference type="Proteomes" id="UP000766486">
    <property type="component" value="Unassembled WGS sequence"/>
</dbReference>
<keyword evidence="2 3" id="KW-0040">ANK repeat</keyword>
<evidence type="ECO:0000313" key="4">
    <source>
        <dbReference type="EMBL" id="VUC37105.1"/>
    </source>
</evidence>
<reference evidence="4 5" key="1">
    <citation type="submission" date="2019-06" db="EMBL/GenBank/DDBJ databases">
        <authorList>
            <person name="Broberg M."/>
        </authorList>
    </citation>
    <scope>NUCLEOTIDE SEQUENCE [LARGE SCALE GENOMIC DNA]</scope>
</reference>
<dbReference type="InterPro" id="IPR036770">
    <property type="entry name" value="Ankyrin_rpt-contain_sf"/>
</dbReference>
<comment type="caution">
    <text evidence="4">The sequence shown here is derived from an EMBL/GenBank/DDBJ whole genome shotgun (WGS) entry which is preliminary data.</text>
</comment>
<dbReference type="PROSITE" id="PS50088">
    <property type="entry name" value="ANK_REPEAT"/>
    <property type="match status" value="3"/>
</dbReference>
<feature type="repeat" description="ANK" evidence="3">
    <location>
        <begin position="150"/>
        <end position="182"/>
    </location>
</feature>
<sequence length="258" mass="28502">MTILNEYNAVGHNSFPCEAAEQHEKRLRGVHDEGLNVEILLFISSWNSILFGFFLDVSPFQAPAPNQYPVGSQIATPQRHRTEDPMASFFPIFNPWRTVKIAPKEEERLSPHSRDDQGNTPLHQAAMRGLKAEAMSEIQNGADLNATNKDGNTPLHLAAQARHGKVASLLVKLGARTDISNKDGDTPLHLVAATGHVGIAVRLADKTGVARTNKRGDTPLHIAARTAQDHMYTFLLSRGSRRDVENEDGETPRRLYGF</sequence>
<evidence type="ECO:0008006" key="6">
    <source>
        <dbReference type="Google" id="ProtNLM"/>
    </source>
</evidence>
<dbReference type="Pfam" id="PF12796">
    <property type="entry name" value="Ank_2"/>
    <property type="match status" value="1"/>
</dbReference>
<dbReference type="SMART" id="SM00248">
    <property type="entry name" value="ANK"/>
    <property type="match status" value="4"/>
</dbReference>
<feature type="repeat" description="ANK" evidence="3">
    <location>
        <begin position="215"/>
        <end position="247"/>
    </location>
</feature>
<name>A0ABY6V438_BIOOC</name>
<gene>
    <name evidence="4" type="ORF">CLO192961_LOCUS462873</name>
</gene>
<dbReference type="PANTHER" id="PTHR24171">
    <property type="entry name" value="ANKYRIN REPEAT DOMAIN-CONTAINING PROTEIN 39-RELATED"/>
    <property type="match status" value="1"/>
</dbReference>
<dbReference type="PROSITE" id="PS50297">
    <property type="entry name" value="ANK_REP_REGION"/>
    <property type="match status" value="3"/>
</dbReference>
<evidence type="ECO:0000313" key="5">
    <source>
        <dbReference type="Proteomes" id="UP000766486"/>
    </source>
</evidence>